<evidence type="ECO:0000313" key="2">
    <source>
        <dbReference type="Proteomes" id="UP000821845"/>
    </source>
</evidence>
<keyword evidence="2" id="KW-1185">Reference proteome</keyword>
<comment type="caution">
    <text evidence="1">The sequence shown here is derived from an EMBL/GenBank/DDBJ whole genome shotgun (WGS) entry which is preliminary data.</text>
</comment>
<accession>A0ACB7TK89</accession>
<organism evidence="1 2">
    <name type="scientific">Hyalomma asiaticum</name>
    <name type="common">Tick</name>
    <dbReference type="NCBI Taxonomy" id="266040"/>
    <lineage>
        <taxon>Eukaryota</taxon>
        <taxon>Metazoa</taxon>
        <taxon>Ecdysozoa</taxon>
        <taxon>Arthropoda</taxon>
        <taxon>Chelicerata</taxon>
        <taxon>Arachnida</taxon>
        <taxon>Acari</taxon>
        <taxon>Parasitiformes</taxon>
        <taxon>Ixodida</taxon>
        <taxon>Ixodoidea</taxon>
        <taxon>Ixodidae</taxon>
        <taxon>Hyalomminae</taxon>
        <taxon>Hyalomma</taxon>
    </lineage>
</organism>
<protein>
    <submittedName>
        <fullName evidence="1">Uncharacterized protein</fullName>
    </submittedName>
</protein>
<gene>
    <name evidence="1" type="ORF">HPB50_007698</name>
</gene>
<evidence type="ECO:0000313" key="1">
    <source>
        <dbReference type="EMBL" id="KAH6945264.1"/>
    </source>
</evidence>
<proteinExistence type="predicted"/>
<name>A0ACB7TK89_HYAAI</name>
<dbReference type="EMBL" id="CM023481">
    <property type="protein sequence ID" value="KAH6945264.1"/>
    <property type="molecule type" value="Genomic_DNA"/>
</dbReference>
<dbReference type="Proteomes" id="UP000821845">
    <property type="component" value="Chromosome 1"/>
</dbReference>
<sequence>MGECNRPCEIRAPKKPVDEGTRPRPATNIHGGRLRPAAETPFAETTAIFSPLFSISADSLPTGRRDPPPKRPHRKELSRILFSHEKWTFAVHANP</sequence>
<reference evidence="1" key="1">
    <citation type="submission" date="2020-05" db="EMBL/GenBank/DDBJ databases">
        <title>Large-scale comparative analyses of tick genomes elucidate their genetic diversity and vector capacities.</title>
        <authorList>
            <person name="Jia N."/>
            <person name="Wang J."/>
            <person name="Shi W."/>
            <person name="Du L."/>
            <person name="Sun Y."/>
            <person name="Zhan W."/>
            <person name="Jiang J."/>
            <person name="Wang Q."/>
            <person name="Zhang B."/>
            <person name="Ji P."/>
            <person name="Sakyi L.B."/>
            <person name="Cui X."/>
            <person name="Yuan T."/>
            <person name="Jiang B."/>
            <person name="Yang W."/>
            <person name="Lam T.T.-Y."/>
            <person name="Chang Q."/>
            <person name="Ding S."/>
            <person name="Wang X."/>
            <person name="Zhu J."/>
            <person name="Ruan X."/>
            <person name="Zhao L."/>
            <person name="Wei J."/>
            <person name="Que T."/>
            <person name="Du C."/>
            <person name="Cheng J."/>
            <person name="Dai P."/>
            <person name="Han X."/>
            <person name="Huang E."/>
            <person name="Gao Y."/>
            <person name="Liu J."/>
            <person name="Shao H."/>
            <person name="Ye R."/>
            <person name="Li L."/>
            <person name="Wei W."/>
            <person name="Wang X."/>
            <person name="Wang C."/>
            <person name="Yang T."/>
            <person name="Huo Q."/>
            <person name="Li W."/>
            <person name="Guo W."/>
            <person name="Chen H."/>
            <person name="Zhou L."/>
            <person name="Ni X."/>
            <person name="Tian J."/>
            <person name="Zhou Y."/>
            <person name="Sheng Y."/>
            <person name="Liu T."/>
            <person name="Pan Y."/>
            <person name="Xia L."/>
            <person name="Li J."/>
            <person name="Zhao F."/>
            <person name="Cao W."/>
        </authorList>
    </citation>
    <scope>NUCLEOTIDE SEQUENCE</scope>
    <source>
        <strain evidence="1">Hyas-2018</strain>
    </source>
</reference>